<evidence type="ECO:0000259" key="6">
    <source>
        <dbReference type="PROSITE" id="PS51464"/>
    </source>
</evidence>
<dbReference type="InterPro" id="IPR001347">
    <property type="entry name" value="SIS_dom"/>
</dbReference>
<dbReference type="SUPFAM" id="SSF46689">
    <property type="entry name" value="Homeodomain-like"/>
    <property type="match status" value="1"/>
</dbReference>
<dbReference type="Gene3D" id="3.40.50.10490">
    <property type="entry name" value="Glucose-6-phosphate isomerase like protein, domain 1"/>
    <property type="match status" value="1"/>
</dbReference>
<feature type="transmembrane region" description="Helical" evidence="4">
    <location>
        <begin position="240"/>
        <end position="261"/>
    </location>
</feature>
<reference evidence="8" key="1">
    <citation type="journal article" date="2019" name="Int. J. Syst. Evol. Microbiol.">
        <title>The Global Catalogue of Microorganisms (GCM) 10K type strain sequencing project: providing services to taxonomists for standard genome sequencing and annotation.</title>
        <authorList>
            <consortium name="The Broad Institute Genomics Platform"/>
            <consortium name="The Broad Institute Genome Sequencing Center for Infectious Disease"/>
            <person name="Wu L."/>
            <person name="Ma J."/>
        </authorList>
    </citation>
    <scope>NUCLEOTIDE SEQUENCE [LARGE SCALE GENOMIC DNA]</scope>
    <source>
        <strain evidence="8">JCM 3369</strain>
    </source>
</reference>
<dbReference type="InterPro" id="IPR047640">
    <property type="entry name" value="RpiR-like"/>
</dbReference>
<evidence type="ECO:0000256" key="4">
    <source>
        <dbReference type="SAM" id="Phobius"/>
    </source>
</evidence>
<evidence type="ECO:0000256" key="1">
    <source>
        <dbReference type="ARBA" id="ARBA00023015"/>
    </source>
</evidence>
<dbReference type="InterPro" id="IPR046348">
    <property type="entry name" value="SIS_dom_sf"/>
</dbReference>
<dbReference type="InterPro" id="IPR036388">
    <property type="entry name" value="WH-like_DNA-bd_sf"/>
</dbReference>
<keyword evidence="3" id="KW-0804">Transcription</keyword>
<keyword evidence="2" id="KW-0238">DNA-binding</keyword>
<dbReference type="RefSeq" id="WP_164471375.1">
    <property type="nucleotide sequence ID" value="NZ_CP033325.1"/>
</dbReference>
<dbReference type="Gene3D" id="1.10.10.10">
    <property type="entry name" value="Winged helix-like DNA-binding domain superfamily/Winged helix DNA-binding domain"/>
    <property type="match status" value="1"/>
</dbReference>
<evidence type="ECO:0000259" key="5">
    <source>
        <dbReference type="PROSITE" id="PS51071"/>
    </source>
</evidence>
<evidence type="ECO:0000256" key="3">
    <source>
        <dbReference type="ARBA" id="ARBA00023163"/>
    </source>
</evidence>
<accession>A0ABV9DC61</accession>
<evidence type="ECO:0000313" key="7">
    <source>
        <dbReference type="EMBL" id="MFC4555394.1"/>
    </source>
</evidence>
<name>A0ABV9DC61_9MICO</name>
<keyword evidence="4" id="KW-0812">Transmembrane</keyword>
<dbReference type="InterPro" id="IPR009057">
    <property type="entry name" value="Homeodomain-like_sf"/>
</dbReference>
<dbReference type="Pfam" id="PF01418">
    <property type="entry name" value="HTH_6"/>
    <property type="match status" value="1"/>
</dbReference>
<dbReference type="PROSITE" id="PS51464">
    <property type="entry name" value="SIS"/>
    <property type="match status" value="1"/>
</dbReference>
<evidence type="ECO:0000256" key="2">
    <source>
        <dbReference type="ARBA" id="ARBA00023125"/>
    </source>
</evidence>
<dbReference type="Pfam" id="PF01380">
    <property type="entry name" value="SIS"/>
    <property type="match status" value="1"/>
</dbReference>
<keyword evidence="8" id="KW-1185">Reference proteome</keyword>
<keyword evidence="4" id="KW-0472">Membrane</keyword>
<proteinExistence type="predicted"/>
<organism evidence="7 8">
    <name type="scientific">Georgenia faecalis</name>
    <dbReference type="NCBI Taxonomy" id="2483799"/>
    <lineage>
        <taxon>Bacteria</taxon>
        <taxon>Bacillati</taxon>
        <taxon>Actinomycetota</taxon>
        <taxon>Actinomycetes</taxon>
        <taxon>Micrococcales</taxon>
        <taxon>Bogoriellaceae</taxon>
        <taxon>Georgenia</taxon>
    </lineage>
</organism>
<dbReference type="InterPro" id="IPR000281">
    <property type="entry name" value="HTH_RpiR"/>
</dbReference>
<comment type="caution">
    <text evidence="7">The sequence shown here is derived from an EMBL/GenBank/DDBJ whole genome shotgun (WGS) entry which is preliminary data.</text>
</comment>
<keyword evidence="1" id="KW-0805">Transcription regulation</keyword>
<feature type="domain" description="HTH rpiR-type" evidence="5">
    <location>
        <begin position="3"/>
        <end position="79"/>
    </location>
</feature>
<protein>
    <submittedName>
        <fullName evidence="7">MurR/RpiR family transcriptional regulator</fullName>
    </submittedName>
</protein>
<dbReference type="EMBL" id="JBHSGF010000005">
    <property type="protein sequence ID" value="MFC4555394.1"/>
    <property type="molecule type" value="Genomic_DNA"/>
</dbReference>
<sequence>MNRSVLDDIREMSASMSAAKRAVGDFILANWRYSAFLNAAELAAAAHVSESVVVRFAKELGLRGYPELQDAIRTLVMEDMGILGLYQGTTEDRTTSIDRRIQHSMDSDAANLTKTIQGIDAEDAEAAARLLNAARQVAVIGSRTSRGPASIATIYLNAVLANTRHFENTNSDVFDQLRVLDERDVVLAFILRHYNRDTVAQVKFARERGAKVIVVTDSFESPLVRYADYVFYAQVGGPSFYLSHVSMVAVVNVLLLLVATLGDADRQAANLADLEQIYDSFYYSTPVRKRANNSEKPVS</sequence>
<dbReference type="SUPFAM" id="SSF53697">
    <property type="entry name" value="SIS domain"/>
    <property type="match status" value="1"/>
</dbReference>
<feature type="domain" description="SIS" evidence="6">
    <location>
        <begin position="126"/>
        <end position="267"/>
    </location>
</feature>
<evidence type="ECO:0000313" key="8">
    <source>
        <dbReference type="Proteomes" id="UP001595955"/>
    </source>
</evidence>
<dbReference type="CDD" id="cd05013">
    <property type="entry name" value="SIS_RpiR"/>
    <property type="match status" value="1"/>
</dbReference>
<dbReference type="PROSITE" id="PS51071">
    <property type="entry name" value="HTH_RPIR"/>
    <property type="match status" value="1"/>
</dbReference>
<keyword evidence="4" id="KW-1133">Transmembrane helix</keyword>
<dbReference type="PANTHER" id="PTHR30514">
    <property type="entry name" value="GLUCOKINASE"/>
    <property type="match status" value="1"/>
</dbReference>
<dbReference type="InterPro" id="IPR035472">
    <property type="entry name" value="RpiR-like_SIS"/>
</dbReference>
<gene>
    <name evidence="7" type="ORF">ACFO3F_09045</name>
</gene>
<dbReference type="PANTHER" id="PTHR30514:SF18">
    <property type="entry name" value="RPIR-FAMILY TRANSCRIPTIONAL REGULATOR"/>
    <property type="match status" value="1"/>
</dbReference>
<dbReference type="Proteomes" id="UP001595955">
    <property type="component" value="Unassembled WGS sequence"/>
</dbReference>